<protein>
    <recommendedName>
        <fullName evidence="4">t-SNARE coiled-coil homology domain-containing protein</fullName>
    </recommendedName>
</protein>
<feature type="region of interest" description="Disordered" evidence="2">
    <location>
        <begin position="97"/>
        <end position="128"/>
    </location>
</feature>
<organism evidence="3">
    <name type="scientific">Amorphochlora amoebiformis</name>
    <dbReference type="NCBI Taxonomy" id="1561963"/>
    <lineage>
        <taxon>Eukaryota</taxon>
        <taxon>Sar</taxon>
        <taxon>Rhizaria</taxon>
        <taxon>Cercozoa</taxon>
        <taxon>Chlorarachniophyceae</taxon>
        <taxon>Amorphochlora</taxon>
    </lineage>
</organism>
<dbReference type="Gene3D" id="1.20.5.110">
    <property type="match status" value="1"/>
</dbReference>
<evidence type="ECO:0000313" key="3">
    <source>
        <dbReference type="EMBL" id="CAD8456598.1"/>
    </source>
</evidence>
<dbReference type="PANTHER" id="PTHR19305:SF9">
    <property type="entry name" value="SYNAPTOSOMAL-ASSOCIATED PROTEIN 29"/>
    <property type="match status" value="1"/>
</dbReference>
<gene>
    <name evidence="3" type="ORF">LAMO00422_LOCUS15545</name>
</gene>
<proteinExistence type="inferred from homology"/>
<dbReference type="PANTHER" id="PTHR19305">
    <property type="entry name" value="SYNAPTOSOMAL ASSOCIATED PROTEIN"/>
    <property type="match status" value="1"/>
</dbReference>
<dbReference type="AlphaFoldDB" id="A0A7S0H5B9"/>
<dbReference type="SUPFAM" id="SSF58038">
    <property type="entry name" value="SNARE fusion complex"/>
    <property type="match status" value="2"/>
</dbReference>
<sequence length="199" mass="22491">MEQIDQGLDRIISKTEDMHRNGAMTVAQLYAQGETMRRALDELDDQEDLLDEADFTLQKLEVSCCWQFCCCCCCCQPEKLKPIRGYTIAPGSDGSEGYDEPLIKPVGMKTSTSKMERKSLDGGGDRDQEALTLEDAFDRKMDSKLDKLGGALSKLGNLAGDMNTELRYQSRVLIPELDSRVEMSHERTKHMNKRTRKLL</sequence>
<evidence type="ECO:0000256" key="2">
    <source>
        <dbReference type="SAM" id="MobiDB-lite"/>
    </source>
</evidence>
<dbReference type="CDD" id="cd15841">
    <property type="entry name" value="SNARE_Qc"/>
    <property type="match status" value="1"/>
</dbReference>
<feature type="compositionally biased region" description="Basic and acidic residues" evidence="2">
    <location>
        <begin position="114"/>
        <end position="128"/>
    </location>
</feature>
<accession>A0A7S0H5B9</accession>
<name>A0A7S0H5B9_9EUKA</name>
<evidence type="ECO:0000256" key="1">
    <source>
        <dbReference type="ARBA" id="ARBA00009480"/>
    </source>
</evidence>
<comment type="similarity">
    <text evidence="1">Belongs to the SNAP-25 family.</text>
</comment>
<reference evidence="3" key="1">
    <citation type="submission" date="2021-01" db="EMBL/GenBank/DDBJ databases">
        <authorList>
            <person name="Corre E."/>
            <person name="Pelletier E."/>
            <person name="Niang G."/>
            <person name="Scheremetjew M."/>
            <person name="Finn R."/>
            <person name="Kale V."/>
            <person name="Holt S."/>
            <person name="Cochrane G."/>
            <person name="Meng A."/>
            <person name="Brown T."/>
            <person name="Cohen L."/>
        </authorList>
    </citation>
    <scope>NUCLEOTIDE SEQUENCE</scope>
    <source>
        <strain evidence="3">CCMP2058</strain>
    </source>
</reference>
<dbReference type="EMBL" id="HBEM01022761">
    <property type="protein sequence ID" value="CAD8456598.1"/>
    <property type="molecule type" value="Transcribed_RNA"/>
</dbReference>
<dbReference type="GO" id="GO:0005886">
    <property type="term" value="C:plasma membrane"/>
    <property type="evidence" value="ECO:0007669"/>
    <property type="project" value="TreeGrafter"/>
</dbReference>
<evidence type="ECO:0008006" key="4">
    <source>
        <dbReference type="Google" id="ProtNLM"/>
    </source>
</evidence>